<sequence length="814" mass="89649">MLCTLCQGMTLPSLVDLAKRDFRSGFFPNTDYYHHHTSFQELEKCAKETGCSLCRLFVGSFASAIHDATNPYWPVPETAGTGTVTATATGSPAPARLSMLDVARTLTNSDVRIALRSRHTAIGATLQYVDMFDLLAVRLGDRLELGDPLRVPDLLLVLRVPGDIQSATDYKTLKQSPPLVDGYRIGCTTPDDHLGSAGNFKLARSWLEDCSKHHKHCSTTAHTKLPPRLPTRVIDVTCTPANIVHAVDINAGRPDQGCAEYVALSHCWGRPPIKTLLKSTTMKKYTAGLPENDLPANFRDSITVTRNMGIPYLWIDSLCIIQDSVDDWRYESVRMGELYSRATFSLLAMAGDQSGAGILKATPPPVSPSVLVPFEGSGGPVSFDVSTIFQNSENLRQLSDSAPLSTRGWCLQEVVFSARILFFGAQQVYWFCTEGGYKSAESLPDGILYPHNKYPSMASAYFGEQSYPVPTGTAGATTEAILTDFYHFIESYAQRTLTFGTDKFPAVASFAQNVERALRKSSDNPVQHDYMAGVWSSDFRRGLLFCPDGIHAPHVKQAEEKDGLYRAPSWSWAVTDAPIIFLAAQTPLGGTPNPLNAQLVSWSSQLRDPNNAFGAVYSAQLVVRGRVCRLRMSATHFIGAYTWDKDNEVGSAWFDDRPTVGGTGKLLETASGNCIVFDGNMDDGGGEDTFLCTYFAPGSSPSTGEKKTVAPDIKDNEKQEYTLLMVDLGQADKEKGLTENQDDDSDDGTDVDEFDDDDDDFGDDEDWDMTEKLIHCLILREVSKDVYGRVGLLILDWKSRSRVDNWREQTMTLV</sequence>
<feature type="region of interest" description="Disordered" evidence="1">
    <location>
        <begin position="733"/>
        <end position="763"/>
    </location>
</feature>
<evidence type="ECO:0000313" key="3">
    <source>
        <dbReference type="EMBL" id="KAL1889066.1"/>
    </source>
</evidence>
<evidence type="ECO:0000259" key="2">
    <source>
        <dbReference type="Pfam" id="PF06985"/>
    </source>
</evidence>
<proteinExistence type="predicted"/>
<name>A0ABR3YL96_9PEZI</name>
<gene>
    <name evidence="3" type="ORF">Sste5346_009131</name>
</gene>
<comment type="caution">
    <text evidence="3">The sequence shown here is derived from an EMBL/GenBank/DDBJ whole genome shotgun (WGS) entry which is preliminary data.</text>
</comment>
<dbReference type="PANTHER" id="PTHR33112">
    <property type="entry name" value="DOMAIN PROTEIN, PUTATIVE-RELATED"/>
    <property type="match status" value="1"/>
</dbReference>
<feature type="compositionally biased region" description="Acidic residues" evidence="1">
    <location>
        <begin position="740"/>
        <end position="763"/>
    </location>
</feature>
<protein>
    <recommendedName>
        <fullName evidence="2">Heterokaryon incompatibility domain-containing protein</fullName>
    </recommendedName>
</protein>
<dbReference type="InterPro" id="IPR010730">
    <property type="entry name" value="HET"/>
</dbReference>
<dbReference type="EMBL" id="JAWCUI010000080">
    <property type="protein sequence ID" value="KAL1889066.1"/>
    <property type="molecule type" value="Genomic_DNA"/>
</dbReference>
<evidence type="ECO:0000256" key="1">
    <source>
        <dbReference type="SAM" id="MobiDB-lite"/>
    </source>
</evidence>
<feature type="domain" description="Heterokaryon incompatibility" evidence="2">
    <location>
        <begin position="261"/>
        <end position="413"/>
    </location>
</feature>
<dbReference type="Proteomes" id="UP001583186">
    <property type="component" value="Unassembled WGS sequence"/>
</dbReference>
<accession>A0ABR3YL96</accession>
<reference evidence="3 4" key="1">
    <citation type="journal article" date="2024" name="IMA Fungus">
        <title>IMA Genome - F19 : A genome assembly and annotation guide to empower mycologists, including annotated draft genome sequences of Ceratocystis pirilliformis, Diaporthe australafricana, Fusarium ophioides, Paecilomyces lecythidis, and Sporothrix stenoceras.</title>
        <authorList>
            <person name="Aylward J."/>
            <person name="Wilson A.M."/>
            <person name="Visagie C.M."/>
            <person name="Spraker J."/>
            <person name="Barnes I."/>
            <person name="Buitendag C."/>
            <person name="Ceriani C."/>
            <person name="Del Mar Angel L."/>
            <person name="du Plessis D."/>
            <person name="Fuchs T."/>
            <person name="Gasser K."/>
            <person name="Kramer D."/>
            <person name="Li W."/>
            <person name="Munsamy K."/>
            <person name="Piso A."/>
            <person name="Price J.L."/>
            <person name="Sonnekus B."/>
            <person name="Thomas C."/>
            <person name="van der Nest A."/>
            <person name="van Dijk A."/>
            <person name="van Heerden A."/>
            <person name="van Vuuren N."/>
            <person name="Yilmaz N."/>
            <person name="Duong T.A."/>
            <person name="van der Merwe N.A."/>
            <person name="Wingfield M.J."/>
            <person name="Wingfield B.D."/>
        </authorList>
    </citation>
    <scope>NUCLEOTIDE SEQUENCE [LARGE SCALE GENOMIC DNA]</scope>
    <source>
        <strain evidence="3 4">CMW 5346</strain>
    </source>
</reference>
<dbReference type="PANTHER" id="PTHR33112:SF16">
    <property type="entry name" value="HETEROKARYON INCOMPATIBILITY DOMAIN-CONTAINING PROTEIN"/>
    <property type="match status" value="1"/>
</dbReference>
<evidence type="ECO:0000313" key="4">
    <source>
        <dbReference type="Proteomes" id="UP001583186"/>
    </source>
</evidence>
<keyword evidence="4" id="KW-1185">Reference proteome</keyword>
<organism evidence="3 4">
    <name type="scientific">Sporothrix stenoceras</name>
    <dbReference type="NCBI Taxonomy" id="5173"/>
    <lineage>
        <taxon>Eukaryota</taxon>
        <taxon>Fungi</taxon>
        <taxon>Dikarya</taxon>
        <taxon>Ascomycota</taxon>
        <taxon>Pezizomycotina</taxon>
        <taxon>Sordariomycetes</taxon>
        <taxon>Sordariomycetidae</taxon>
        <taxon>Ophiostomatales</taxon>
        <taxon>Ophiostomataceae</taxon>
        <taxon>Sporothrix</taxon>
    </lineage>
</organism>
<dbReference type="Pfam" id="PF06985">
    <property type="entry name" value="HET"/>
    <property type="match status" value="1"/>
</dbReference>